<dbReference type="Proteomes" id="UP000322915">
    <property type="component" value="Unassembled WGS sequence"/>
</dbReference>
<accession>A0ABQ6RLV4</accession>
<dbReference type="GO" id="GO:0016787">
    <property type="term" value="F:hydrolase activity"/>
    <property type="evidence" value="ECO:0007669"/>
    <property type="project" value="UniProtKB-KW"/>
</dbReference>
<gene>
    <name evidence="3" type="ORF">EU509_03200</name>
</gene>
<feature type="domain" description="BD-FAE-like" evidence="2">
    <location>
        <begin position="74"/>
        <end position="260"/>
    </location>
</feature>
<dbReference type="InterPro" id="IPR049492">
    <property type="entry name" value="BD-FAE-like_dom"/>
</dbReference>
<evidence type="ECO:0000313" key="4">
    <source>
        <dbReference type="Proteomes" id="UP000322915"/>
    </source>
</evidence>
<sequence length="316" mass="35453">MRNSNRLIHCIILILSTFFVVSSAYGKEYTLQNRYKKLIKDYPQIQLPSQTIPREILSYQDVVYKKVTYHVLAMSIYRPKNSTASLPLVVMIHGGGWQSGTPELLKTLAFSIAAQGFVVAVPAYRLSTEAQYPAAINDLATALNWLTTHKAQYNIDTSKLALIGSSAGGQMAALLAYSQGQLKETNNPLIKANVLINIDGLSDFTTPIALRYENDPSKKITSASAWLGSRYEDNPQRWHNASPINYINASSPATLFINSSAKRFYAGREKAIQKLNFLGITTEVYQFKDAPHCFWLFQPWQTDTIKAMTLFLKKQL</sequence>
<dbReference type="Gene3D" id="3.40.50.1820">
    <property type="entry name" value="alpha/beta hydrolase"/>
    <property type="match status" value="1"/>
</dbReference>
<dbReference type="PANTHER" id="PTHR48081">
    <property type="entry name" value="AB HYDROLASE SUPERFAMILY PROTEIN C4A8.06C"/>
    <property type="match status" value="1"/>
</dbReference>
<dbReference type="Pfam" id="PF20434">
    <property type="entry name" value="BD-FAE"/>
    <property type="match status" value="1"/>
</dbReference>
<proteinExistence type="predicted"/>
<dbReference type="EMBL" id="SEUJ01000053">
    <property type="protein sequence ID" value="KAA1163780.1"/>
    <property type="molecule type" value="Genomic_DNA"/>
</dbReference>
<dbReference type="InterPro" id="IPR050300">
    <property type="entry name" value="GDXG_lipolytic_enzyme"/>
</dbReference>
<protein>
    <submittedName>
        <fullName evidence="3">Alpha/beta hydrolase</fullName>
    </submittedName>
</protein>
<name>A0ABQ6RLV4_9GAMM</name>
<evidence type="ECO:0000313" key="3">
    <source>
        <dbReference type="EMBL" id="KAA1163780.1"/>
    </source>
</evidence>
<dbReference type="SUPFAM" id="SSF53474">
    <property type="entry name" value="alpha/beta-Hydrolases"/>
    <property type="match status" value="1"/>
</dbReference>
<evidence type="ECO:0000256" key="1">
    <source>
        <dbReference type="ARBA" id="ARBA00022801"/>
    </source>
</evidence>
<organism evidence="3 4">
    <name type="scientific">Pseudoalteromonas fuliginea</name>
    <dbReference type="NCBI Taxonomy" id="1872678"/>
    <lineage>
        <taxon>Bacteria</taxon>
        <taxon>Pseudomonadati</taxon>
        <taxon>Pseudomonadota</taxon>
        <taxon>Gammaproteobacteria</taxon>
        <taxon>Alteromonadales</taxon>
        <taxon>Pseudoalteromonadaceae</taxon>
        <taxon>Pseudoalteromonas</taxon>
    </lineage>
</organism>
<keyword evidence="4" id="KW-1185">Reference proteome</keyword>
<keyword evidence="1 3" id="KW-0378">Hydrolase</keyword>
<dbReference type="InterPro" id="IPR029058">
    <property type="entry name" value="AB_hydrolase_fold"/>
</dbReference>
<reference evidence="3 4" key="1">
    <citation type="submission" date="2019-01" db="EMBL/GenBank/DDBJ databases">
        <title>Genome sequences of marine Pseudoalteromonas species.</title>
        <authorList>
            <person name="Boraston A.B."/>
            <person name="Hehemann J.-H."/>
            <person name="Vickers C.J."/>
            <person name="Salama-Alber O."/>
            <person name="Abe K."/>
            <person name="Hettle A.J."/>
        </authorList>
    </citation>
    <scope>NUCLEOTIDE SEQUENCE [LARGE SCALE GENOMIC DNA]</scope>
    <source>
        <strain evidence="3 4">PS47</strain>
    </source>
</reference>
<comment type="caution">
    <text evidence="3">The sequence shown here is derived from an EMBL/GenBank/DDBJ whole genome shotgun (WGS) entry which is preliminary data.</text>
</comment>
<evidence type="ECO:0000259" key="2">
    <source>
        <dbReference type="Pfam" id="PF20434"/>
    </source>
</evidence>